<feature type="transmembrane region" description="Helical" evidence="2">
    <location>
        <begin position="395"/>
        <end position="421"/>
    </location>
</feature>
<feature type="compositionally biased region" description="Polar residues" evidence="1">
    <location>
        <begin position="1915"/>
        <end position="1927"/>
    </location>
</feature>
<sequence length="2053" mass="225265">MTMEQPATPLTNVSSYLPSPADLLLAVPRLLYKAGSLGEHIDSVFGKLRSGGSIIAEPTAANLTNATVATTAGNFVQESIAATASAALGNQDDMGVFQALKNVGSVFSYITSKWAIATFAIAILLNRTHFYASSRVPLSFDRLHLRIILYLTPILLFLYRIQGVLQAIRCQTSPAWSEMQYGAPGRGLDTDFAGEGGILWRASSALLSWQDLETSCRAVNMFPEDVGSTRPAGSLSLLWPLFISLGFGQFVETMACALQGRQPIQEVGMTIFEHSLAFAEAEAVVTRPFTLDSARFWKPATVFTPDGTSLSINRTVQSQFANVPPEVLLISLITSFSHLTSYFLAMVGLRARFRLVTTAIWGLSYMTAFGWSFIRFATITSDSSNHQVGILRFPTVCIVGFIPHLLVLCGIAACGLIYLLAFGLTVLSPPPGQPETLTWRERFTLAYGNLHANIHLSAITPLTVNWHEDFYTAILKVGFTVLTAASEAVYLNEGARINVNSMTWLEKKRLREILTRRRRFQQRLATIPPELHGNTMAEGIEVIDRVNGDGSSQISASGYARERKTRVANSNSDASRAIGRDSGVGLQQRRGRWMLTYQFLKNISRLLMAIQARVAMSIMRKLRITYSPIWLNRLAGPQANDKAHVSSSGTPNVLFWAQSEPWLIVDDQTRVRPDITFDVEAFARERLRKSGFYEEQGPEPAEEHLTDYLYSWWKGGGKWGDVDASGNYDPGQDDDTTSVVSFATTDDDENWSDIDDGQQTPTQSMPFARSRESTPVPENVFDLSRLSHLLDPKTKEDREEAQLLSRHLQNPGILTRSQYRQAVERDEARILTSSRYRMDGFPESIHMTPEEEEILLEDFILNRRHATAPPQASASKTWNSGAEGMGSEGPQCVVCQTGSVYCEHLYRSHIFMQPEPHNASPIDSPQQVDLKTASSSKHGICDNDQSAPLLPQHEERRQPRARVAGHGTLSPSSSPSRVADSDGDEAARLSPPSPSPSPRNRIAEYENAVAQSARKKSEGYVFEVIKKIRTPDDQSSPISKLPNEVLTHALSHLSPNDLAAVSLVARRFNALVTTPHAWRVAFARYFPGPEALVDASIHLAMEDAGDIVRSERRSFTRLTALASWRSEYILRTRLLRSLTRGKPVQTSASGPSARYSQTQTPSPVIMYNAQTFTTINHLHATFGVGLNKKMPRFVHGADDIGMVTSSDPATGKVDSWGQSDPNFYGQFSERFPGVAEWGLGPGDVVGCPNVMDVSQPHGMVYGQGCPEGSCYYRALDEMRGHFIGEPTDFSLPEAGIPKLGIDGGAICSVWIAKSPTIPALSEGLVGIIMGSAAGIVSACSLGTDGLRGVRLQRGELTARWVLSPGVPIVALAVDENYSFKRQAQNRIWAVALNALGELFYLTKFPSRSQAKKVTVDQHAEYIAWLAGRTVYWNLVEPSRRVARPDPYNDGETDGSYSPRSSWDGMCLSKEQILSETREIQQFLQKQPKDFRKTCLGWDMRRRLEVDFAGDDGNYAGEAMVVFQCGLEESNAAEIVRFTRLKTQEKGKEKGDINATPPVVPQSSSIFGGSGTSTPDSPYGKAFQRARSSSYLSSTSSPERANLVEEWRCSKFSFGDLKSLELTTTALDHSTFAVLTMSEDPALGFSTAASSPYGSPISVASQPASPSDVPGQRARFIAVGTKTGLVLVWDVRSPVSRSPGFVNSIDPIRVLYTESPEISCLALTALHLVHGGNDGLVQAWDPLASNMQPVRTLNSRFSSRARRRLVQAQASAQGVGINMFAAGAICLDSDPTVLRGAVSLGTQIRYWSYSSSAADQYKSSKRKLRRSERGSNNGGEKLPGSGRVNLKDYIANEKYELERDKEERRRQANRLAGRFGVDLLNNEDEALAYAAMLSQESLEDEKRRRESESSSAISSNTVTPEPSIYGQSTTTTVKDELDADLAEAIRLSLQDSPASGIYGSGSPAPLSADVPFEVPFDVPIKYAKGRKSPMRSTASPSMKKANAESSKQSEMSDLEFALQLSLAEEQSRKELEEDFPPLSPSPRGGKGKGKGKMM</sequence>
<dbReference type="Proteomes" id="UP000799757">
    <property type="component" value="Unassembled WGS sequence"/>
</dbReference>
<keyword evidence="2" id="KW-0472">Membrane</keyword>
<keyword evidence="5" id="KW-1185">Reference proteome</keyword>
<reference evidence="4" key="1">
    <citation type="journal article" date="2020" name="Stud. Mycol.">
        <title>101 Dothideomycetes genomes: a test case for predicting lifestyles and emergence of pathogens.</title>
        <authorList>
            <person name="Haridas S."/>
            <person name="Albert R."/>
            <person name="Binder M."/>
            <person name="Bloem J."/>
            <person name="Labutti K."/>
            <person name="Salamov A."/>
            <person name="Andreopoulos B."/>
            <person name="Baker S."/>
            <person name="Barry K."/>
            <person name="Bills G."/>
            <person name="Bluhm B."/>
            <person name="Cannon C."/>
            <person name="Castanera R."/>
            <person name="Culley D."/>
            <person name="Daum C."/>
            <person name="Ezra D."/>
            <person name="Gonzalez J."/>
            <person name="Henrissat B."/>
            <person name="Kuo A."/>
            <person name="Liang C."/>
            <person name="Lipzen A."/>
            <person name="Lutzoni F."/>
            <person name="Magnuson J."/>
            <person name="Mondo S."/>
            <person name="Nolan M."/>
            <person name="Ohm R."/>
            <person name="Pangilinan J."/>
            <person name="Park H.-J."/>
            <person name="Ramirez L."/>
            <person name="Alfaro M."/>
            <person name="Sun H."/>
            <person name="Tritt A."/>
            <person name="Yoshinaga Y."/>
            <person name="Zwiers L.-H."/>
            <person name="Turgeon B."/>
            <person name="Goodwin S."/>
            <person name="Spatafora J."/>
            <person name="Crous P."/>
            <person name="Grigoriev I."/>
        </authorList>
    </citation>
    <scope>NUCLEOTIDE SEQUENCE</scope>
    <source>
        <strain evidence="4">CBS 109.77</strain>
    </source>
</reference>
<feature type="compositionally biased region" description="Acidic residues" evidence="1">
    <location>
        <begin position="746"/>
        <end position="756"/>
    </location>
</feature>
<dbReference type="Gene3D" id="2.130.10.10">
    <property type="entry name" value="YVTN repeat-like/Quinoprotein amine dehydrogenase"/>
    <property type="match status" value="1"/>
</dbReference>
<dbReference type="EMBL" id="MU001832">
    <property type="protein sequence ID" value="KAF2796405.1"/>
    <property type="molecule type" value="Genomic_DNA"/>
</dbReference>
<protein>
    <recommendedName>
        <fullName evidence="3">F-box domain-containing protein</fullName>
    </recommendedName>
</protein>
<feature type="domain" description="F-box" evidence="3">
    <location>
        <begin position="1035"/>
        <end position="1081"/>
    </location>
</feature>
<dbReference type="InterPro" id="IPR015943">
    <property type="entry name" value="WD40/YVTN_repeat-like_dom_sf"/>
</dbReference>
<name>A0A6A6XKK9_9PLEO</name>
<feature type="region of interest" description="Disordered" evidence="1">
    <location>
        <begin position="1817"/>
        <end position="1842"/>
    </location>
</feature>
<dbReference type="InterPro" id="IPR001810">
    <property type="entry name" value="F-box_dom"/>
</dbReference>
<dbReference type="GO" id="GO:0061630">
    <property type="term" value="F:ubiquitin protein ligase activity"/>
    <property type="evidence" value="ECO:0007669"/>
    <property type="project" value="TreeGrafter"/>
</dbReference>
<evidence type="ECO:0000313" key="5">
    <source>
        <dbReference type="Proteomes" id="UP000799757"/>
    </source>
</evidence>
<dbReference type="OrthoDB" id="2095648at2759"/>
<feature type="compositionally biased region" description="Polar residues" evidence="1">
    <location>
        <begin position="921"/>
        <end position="937"/>
    </location>
</feature>
<keyword evidence="2" id="KW-0812">Transmembrane</keyword>
<dbReference type="Pfam" id="PF12937">
    <property type="entry name" value="F-box-like"/>
    <property type="match status" value="1"/>
</dbReference>
<accession>A0A6A6XKK9</accession>
<dbReference type="InterPro" id="IPR036047">
    <property type="entry name" value="F-box-like_dom_sf"/>
</dbReference>
<dbReference type="SUPFAM" id="SSF81383">
    <property type="entry name" value="F-box domain"/>
    <property type="match status" value="1"/>
</dbReference>
<organism evidence="4 5">
    <name type="scientific">Melanomma pulvis-pyrius CBS 109.77</name>
    <dbReference type="NCBI Taxonomy" id="1314802"/>
    <lineage>
        <taxon>Eukaryota</taxon>
        <taxon>Fungi</taxon>
        <taxon>Dikarya</taxon>
        <taxon>Ascomycota</taxon>
        <taxon>Pezizomycotina</taxon>
        <taxon>Dothideomycetes</taxon>
        <taxon>Pleosporomycetidae</taxon>
        <taxon>Pleosporales</taxon>
        <taxon>Melanommataceae</taxon>
        <taxon>Melanomma</taxon>
    </lineage>
</organism>
<evidence type="ECO:0000313" key="4">
    <source>
        <dbReference type="EMBL" id="KAF2796405.1"/>
    </source>
</evidence>
<dbReference type="SUPFAM" id="SSF50978">
    <property type="entry name" value="WD40 repeat-like"/>
    <property type="match status" value="1"/>
</dbReference>
<feature type="region of interest" description="Disordered" evidence="1">
    <location>
        <begin position="1895"/>
        <end position="1927"/>
    </location>
</feature>
<feature type="region of interest" description="Disordered" evidence="1">
    <location>
        <begin position="746"/>
        <end position="775"/>
    </location>
</feature>
<feature type="compositionally biased region" description="Polar residues" evidence="1">
    <location>
        <begin position="1144"/>
        <end position="1160"/>
    </location>
</feature>
<evidence type="ECO:0000256" key="2">
    <source>
        <dbReference type="SAM" id="Phobius"/>
    </source>
</evidence>
<dbReference type="GO" id="GO:0016567">
    <property type="term" value="P:protein ubiquitination"/>
    <property type="evidence" value="ECO:0007669"/>
    <property type="project" value="TreeGrafter"/>
</dbReference>
<gene>
    <name evidence="4" type="ORF">K505DRAFT_373240</name>
</gene>
<feature type="region of interest" description="Disordered" evidence="1">
    <location>
        <begin position="1546"/>
        <end position="1577"/>
    </location>
</feature>
<dbReference type="GO" id="GO:0006511">
    <property type="term" value="P:ubiquitin-dependent protein catabolic process"/>
    <property type="evidence" value="ECO:0007669"/>
    <property type="project" value="TreeGrafter"/>
</dbReference>
<feature type="region of interest" description="Disordered" evidence="1">
    <location>
        <begin position="916"/>
        <end position="1001"/>
    </location>
</feature>
<evidence type="ECO:0000256" key="1">
    <source>
        <dbReference type="SAM" id="MobiDB-lite"/>
    </source>
</evidence>
<dbReference type="PANTHER" id="PTHR22696:SF1">
    <property type="entry name" value="E3 UBIQUITIN-PROTEIN LIGASE RNF26"/>
    <property type="match status" value="1"/>
</dbReference>
<feature type="transmembrane region" description="Helical" evidence="2">
    <location>
        <begin position="327"/>
        <end position="349"/>
    </location>
</feature>
<feature type="transmembrane region" description="Helical" evidence="2">
    <location>
        <begin position="355"/>
        <end position="374"/>
    </location>
</feature>
<dbReference type="PROSITE" id="PS50181">
    <property type="entry name" value="FBOX"/>
    <property type="match status" value="1"/>
</dbReference>
<feature type="region of interest" description="Disordered" evidence="1">
    <location>
        <begin position="1983"/>
        <end position="2053"/>
    </location>
</feature>
<feature type="transmembrane region" description="Helical" evidence="2">
    <location>
        <begin position="106"/>
        <end position="126"/>
    </location>
</feature>
<feature type="region of interest" description="Disordered" evidence="1">
    <location>
        <begin position="1141"/>
        <end position="1160"/>
    </location>
</feature>
<dbReference type="Gene3D" id="1.20.1280.50">
    <property type="match status" value="1"/>
</dbReference>
<dbReference type="PANTHER" id="PTHR22696">
    <property type="entry name" value="E3 UBIQUITIN-PROTEIN LIGASE RNF26"/>
    <property type="match status" value="1"/>
</dbReference>
<dbReference type="CDD" id="cd09917">
    <property type="entry name" value="F-box_SF"/>
    <property type="match status" value="1"/>
</dbReference>
<proteinExistence type="predicted"/>
<keyword evidence="2" id="KW-1133">Transmembrane helix</keyword>
<evidence type="ECO:0000259" key="3">
    <source>
        <dbReference type="PROSITE" id="PS50181"/>
    </source>
</evidence>
<feature type="region of interest" description="Disordered" evidence="1">
    <location>
        <begin position="554"/>
        <end position="574"/>
    </location>
</feature>
<dbReference type="InterPro" id="IPR036322">
    <property type="entry name" value="WD40_repeat_dom_sf"/>
</dbReference>
<feature type="transmembrane region" description="Helical" evidence="2">
    <location>
        <begin position="147"/>
        <end position="168"/>
    </location>
</feature>
<feature type="compositionally biased region" description="Basic residues" evidence="1">
    <location>
        <begin position="2044"/>
        <end position="2053"/>
    </location>
</feature>